<dbReference type="SMART" id="SM01019">
    <property type="entry name" value="B3"/>
    <property type="match status" value="1"/>
</dbReference>
<dbReference type="Gene3D" id="2.40.330.10">
    <property type="entry name" value="DNA-binding pseudobarrel domain"/>
    <property type="match status" value="1"/>
</dbReference>
<dbReference type="PROSITE" id="PS50863">
    <property type="entry name" value="B3"/>
    <property type="match status" value="1"/>
</dbReference>
<evidence type="ECO:0000256" key="2">
    <source>
        <dbReference type="ARBA" id="ARBA00023015"/>
    </source>
</evidence>
<protein>
    <submittedName>
        <fullName evidence="8">Arf17p</fullName>
    </submittedName>
</protein>
<evidence type="ECO:0000256" key="5">
    <source>
        <dbReference type="ARBA" id="ARBA00023242"/>
    </source>
</evidence>
<dbReference type="Proteomes" id="UP001341840">
    <property type="component" value="Unassembled WGS sequence"/>
</dbReference>
<keyword evidence="3" id="KW-0238">DNA-binding</keyword>
<dbReference type="PANTHER" id="PTHR31384:SF94">
    <property type="entry name" value="AUXIN RESPONSE FACTOR 17"/>
    <property type="match status" value="1"/>
</dbReference>
<evidence type="ECO:0000313" key="8">
    <source>
        <dbReference type="EMBL" id="MED6191729.1"/>
    </source>
</evidence>
<feature type="region of interest" description="Disordered" evidence="6">
    <location>
        <begin position="223"/>
        <end position="247"/>
    </location>
</feature>
<feature type="compositionally biased region" description="Basic and acidic residues" evidence="6">
    <location>
        <begin position="230"/>
        <end position="247"/>
    </location>
</feature>
<dbReference type="Pfam" id="PF02362">
    <property type="entry name" value="B3"/>
    <property type="match status" value="1"/>
</dbReference>
<evidence type="ECO:0000259" key="7">
    <source>
        <dbReference type="PROSITE" id="PS50863"/>
    </source>
</evidence>
<proteinExistence type="predicted"/>
<comment type="caution">
    <text evidence="8">The sequence shown here is derived from an EMBL/GenBank/DDBJ whole genome shotgun (WGS) entry which is preliminary data.</text>
</comment>
<evidence type="ECO:0000256" key="1">
    <source>
        <dbReference type="ARBA" id="ARBA00004123"/>
    </source>
</evidence>
<evidence type="ECO:0000256" key="3">
    <source>
        <dbReference type="ARBA" id="ARBA00023125"/>
    </source>
</evidence>
<dbReference type="EMBL" id="JASCZI010211454">
    <property type="protein sequence ID" value="MED6191729.1"/>
    <property type="molecule type" value="Genomic_DNA"/>
</dbReference>
<keyword evidence="2" id="KW-0805">Transcription regulation</keyword>
<dbReference type="CDD" id="cd10017">
    <property type="entry name" value="B3_DNA"/>
    <property type="match status" value="1"/>
</dbReference>
<dbReference type="PANTHER" id="PTHR31384">
    <property type="entry name" value="AUXIN RESPONSE FACTOR 4-RELATED"/>
    <property type="match status" value="1"/>
</dbReference>
<gene>
    <name evidence="8" type="primary">ARF17_2</name>
    <name evidence="8" type="ORF">PIB30_003071</name>
</gene>
<keyword evidence="4" id="KW-0804">Transcription</keyword>
<evidence type="ECO:0000256" key="6">
    <source>
        <dbReference type="SAM" id="MobiDB-lite"/>
    </source>
</evidence>
<comment type="subcellular location">
    <subcellularLocation>
        <location evidence="1">Nucleus</location>
    </subcellularLocation>
</comment>
<dbReference type="InterPro" id="IPR044835">
    <property type="entry name" value="ARF_plant"/>
</dbReference>
<evidence type="ECO:0000256" key="4">
    <source>
        <dbReference type="ARBA" id="ARBA00023163"/>
    </source>
</evidence>
<sequence>MPRGAPSTSASPPRPTSIPPKFWRACAGISAQEPPVVNSRVYYFPQGHIDQAASKPRNLSHLLYSKPVIPCRVSAVNFFADPNTDEVFLKILLHPITGSTQDFLPIADAAEESGGNGNSDDEKVESYAKVLTRSDVSCKGGFSVPKTCAEMIFEGEMPQQTFSMTDLHGNAWEFRRIYSGYPKRHLFSSGWKEFVNSKMLISGDTLIFMKDSDGKVFVGIRRNMSPDEDEKQKEEVVMSESRRGRGG</sequence>
<reference evidence="8 9" key="1">
    <citation type="journal article" date="2023" name="Plants (Basel)">
        <title>Bridging the Gap: Combining Genomics and Transcriptomics Approaches to Understand Stylosanthes scabra, an Orphan Legume from the Brazilian Caatinga.</title>
        <authorList>
            <person name="Ferreira-Neto J.R.C."/>
            <person name="da Silva M.D."/>
            <person name="Binneck E."/>
            <person name="de Melo N.F."/>
            <person name="da Silva R.H."/>
            <person name="de Melo A.L.T.M."/>
            <person name="Pandolfi V."/>
            <person name="Bustamante F.O."/>
            <person name="Brasileiro-Vidal A.C."/>
            <person name="Benko-Iseppon A.M."/>
        </authorList>
    </citation>
    <scope>NUCLEOTIDE SEQUENCE [LARGE SCALE GENOMIC DNA]</scope>
    <source>
        <tissue evidence="8">Leaves</tissue>
    </source>
</reference>
<feature type="domain" description="TF-B3" evidence="7">
    <location>
        <begin position="127"/>
        <end position="224"/>
    </location>
</feature>
<evidence type="ECO:0000313" key="9">
    <source>
        <dbReference type="Proteomes" id="UP001341840"/>
    </source>
</evidence>
<keyword evidence="9" id="KW-1185">Reference proteome</keyword>
<accession>A0ABU6X2I6</accession>
<dbReference type="SUPFAM" id="SSF101936">
    <property type="entry name" value="DNA-binding pseudobarrel domain"/>
    <property type="match status" value="1"/>
</dbReference>
<keyword evidence="5" id="KW-0539">Nucleus</keyword>
<name>A0ABU6X2I6_9FABA</name>
<dbReference type="InterPro" id="IPR003340">
    <property type="entry name" value="B3_DNA-bd"/>
</dbReference>
<organism evidence="8 9">
    <name type="scientific">Stylosanthes scabra</name>
    <dbReference type="NCBI Taxonomy" id="79078"/>
    <lineage>
        <taxon>Eukaryota</taxon>
        <taxon>Viridiplantae</taxon>
        <taxon>Streptophyta</taxon>
        <taxon>Embryophyta</taxon>
        <taxon>Tracheophyta</taxon>
        <taxon>Spermatophyta</taxon>
        <taxon>Magnoliopsida</taxon>
        <taxon>eudicotyledons</taxon>
        <taxon>Gunneridae</taxon>
        <taxon>Pentapetalae</taxon>
        <taxon>rosids</taxon>
        <taxon>fabids</taxon>
        <taxon>Fabales</taxon>
        <taxon>Fabaceae</taxon>
        <taxon>Papilionoideae</taxon>
        <taxon>50 kb inversion clade</taxon>
        <taxon>dalbergioids sensu lato</taxon>
        <taxon>Dalbergieae</taxon>
        <taxon>Pterocarpus clade</taxon>
        <taxon>Stylosanthes</taxon>
    </lineage>
</organism>
<dbReference type="InterPro" id="IPR015300">
    <property type="entry name" value="DNA-bd_pseudobarrel_sf"/>
</dbReference>